<dbReference type="RefSeq" id="WP_195033666.1">
    <property type="nucleotide sequence ID" value="NZ_JADLRE010000011.1"/>
</dbReference>
<name>A0ABS0CAJ7_9NOCA</name>
<feature type="transmembrane region" description="Helical" evidence="2">
    <location>
        <begin position="57"/>
        <end position="79"/>
    </location>
</feature>
<evidence type="ECO:0000313" key="4">
    <source>
        <dbReference type="Proteomes" id="UP000807309"/>
    </source>
</evidence>
<keyword evidence="2" id="KW-0812">Transmembrane</keyword>
<proteinExistence type="predicted"/>
<feature type="region of interest" description="Disordered" evidence="1">
    <location>
        <begin position="1"/>
        <end position="48"/>
    </location>
</feature>
<organism evidence="3 4">
    <name type="scientific">Nocardia abscessus</name>
    <dbReference type="NCBI Taxonomy" id="120957"/>
    <lineage>
        <taxon>Bacteria</taxon>
        <taxon>Bacillati</taxon>
        <taxon>Actinomycetota</taxon>
        <taxon>Actinomycetes</taxon>
        <taxon>Mycobacteriales</taxon>
        <taxon>Nocardiaceae</taxon>
        <taxon>Nocardia</taxon>
    </lineage>
</organism>
<reference evidence="3 4" key="1">
    <citation type="submission" date="2020-10" db="EMBL/GenBank/DDBJ databases">
        <title>Identification of Nocardia species via Next-generation sequencing and recognition of intraspecies genetic diversity.</title>
        <authorList>
            <person name="Li P."/>
            <person name="Li P."/>
            <person name="Lu B."/>
        </authorList>
    </citation>
    <scope>NUCLEOTIDE SEQUENCE [LARGE SCALE GENOMIC DNA]</scope>
    <source>
        <strain evidence="3 4">N-11</strain>
    </source>
</reference>
<evidence type="ECO:0000256" key="2">
    <source>
        <dbReference type="SAM" id="Phobius"/>
    </source>
</evidence>
<feature type="compositionally biased region" description="Low complexity" evidence="1">
    <location>
        <begin position="89"/>
        <end position="99"/>
    </location>
</feature>
<sequence length="261" mass="27942">MTYPSGSGFGSGQEDHGKSDEARYQSDWGRMGPPSAYPMAAWEPPPLPPPPKSGTGVVVGLLGGLVAVLIAVAVGVAVYPREHGHAQAAATSAEATTRASGVTSTRPVRPSSGRLSYTEYAKDWDFRFDRVQLHADWVDGRDHAECDPIEVADKLTGLGCVYAAELVYRAEGGALMLTQFVLGMTDPDRAAAAKDRFTDADLKLRPGTYIKGYATGKWKDGSEKEFVVITFATATDAVDAPTVGKYLRYRHADTLGALAFR</sequence>
<feature type="compositionally biased region" description="Basic and acidic residues" evidence="1">
    <location>
        <begin position="13"/>
        <end position="24"/>
    </location>
</feature>
<dbReference type="Proteomes" id="UP000807309">
    <property type="component" value="Unassembled WGS sequence"/>
</dbReference>
<gene>
    <name evidence="3" type="ORF">IU470_15735</name>
</gene>
<feature type="region of interest" description="Disordered" evidence="1">
    <location>
        <begin position="89"/>
        <end position="112"/>
    </location>
</feature>
<keyword evidence="4" id="KW-1185">Reference proteome</keyword>
<comment type="caution">
    <text evidence="3">The sequence shown here is derived from an EMBL/GenBank/DDBJ whole genome shotgun (WGS) entry which is preliminary data.</text>
</comment>
<accession>A0ABS0CAJ7</accession>
<evidence type="ECO:0000313" key="3">
    <source>
        <dbReference type="EMBL" id="MBF6226548.1"/>
    </source>
</evidence>
<protein>
    <submittedName>
        <fullName evidence="3">Uncharacterized protein</fullName>
    </submittedName>
</protein>
<evidence type="ECO:0000256" key="1">
    <source>
        <dbReference type="SAM" id="MobiDB-lite"/>
    </source>
</evidence>
<keyword evidence="2" id="KW-0472">Membrane</keyword>
<keyword evidence="2" id="KW-1133">Transmembrane helix</keyword>
<dbReference type="EMBL" id="JADLRE010000011">
    <property type="protein sequence ID" value="MBF6226548.1"/>
    <property type="molecule type" value="Genomic_DNA"/>
</dbReference>